<dbReference type="Proteomes" id="UP000265631">
    <property type="component" value="Unassembled WGS sequence"/>
</dbReference>
<evidence type="ECO:0000313" key="1">
    <source>
        <dbReference type="EMBL" id="RFN51772.1"/>
    </source>
</evidence>
<accession>A0A395MV61</accession>
<keyword evidence="2" id="KW-1185">Reference proteome</keyword>
<protein>
    <submittedName>
        <fullName evidence="1">Uncharacterized protein</fullName>
    </submittedName>
</protein>
<proteinExistence type="predicted"/>
<dbReference type="AlphaFoldDB" id="A0A395MV61"/>
<gene>
    <name evidence="1" type="ORF">FIE12Z_3975</name>
</gene>
<comment type="caution">
    <text evidence="1">The sequence shown here is derived from an EMBL/GenBank/DDBJ whole genome shotgun (WGS) entry which is preliminary data.</text>
</comment>
<reference evidence="1 2" key="1">
    <citation type="journal article" date="2018" name="PLoS Pathog.">
        <title>Evolution of structural diversity of trichothecenes, a family of toxins produced by plant pathogenic and entomopathogenic fungi.</title>
        <authorList>
            <person name="Proctor R.H."/>
            <person name="McCormick S.P."/>
            <person name="Kim H.S."/>
            <person name="Cardoza R.E."/>
            <person name="Stanley A.M."/>
            <person name="Lindo L."/>
            <person name="Kelly A."/>
            <person name="Brown D.W."/>
            <person name="Lee T."/>
            <person name="Vaughan M.M."/>
            <person name="Alexander N.J."/>
            <person name="Busman M."/>
            <person name="Gutierrez S."/>
        </authorList>
    </citation>
    <scope>NUCLEOTIDE SEQUENCE [LARGE SCALE GENOMIC DNA]</scope>
    <source>
        <strain evidence="1 2">NRRL 13405</strain>
    </source>
</reference>
<organism evidence="1 2">
    <name type="scientific">Fusarium flagelliforme</name>
    <dbReference type="NCBI Taxonomy" id="2675880"/>
    <lineage>
        <taxon>Eukaryota</taxon>
        <taxon>Fungi</taxon>
        <taxon>Dikarya</taxon>
        <taxon>Ascomycota</taxon>
        <taxon>Pezizomycotina</taxon>
        <taxon>Sordariomycetes</taxon>
        <taxon>Hypocreomycetidae</taxon>
        <taxon>Hypocreales</taxon>
        <taxon>Nectriaceae</taxon>
        <taxon>Fusarium</taxon>
        <taxon>Fusarium incarnatum-equiseti species complex</taxon>
    </lineage>
</organism>
<dbReference type="EMBL" id="PXXK01000092">
    <property type="protein sequence ID" value="RFN51772.1"/>
    <property type="molecule type" value="Genomic_DNA"/>
</dbReference>
<name>A0A395MV61_9HYPO</name>
<sequence>MIRCNQIKASQQILLLLKNDLVDVIQEMDPLFLGQMWKLSLVLHGFDRRAPQLQAVSTVLGSMRLYSQIRHGRESPPVAILNCVLGVEEADFRTTMQLGFRESLKALEDKVIRKNMVLLKLWSTYAQYFCKPYVKPLLSTPAPPPKYSTKAARHFWQQCYNPEKLPPSQWRQSSVCLRISHHYAYAAFWVCGEPDLAENMARNVIEHTQPDLTPHPVWNSSTMAFTVARKIIATIQQ</sequence>
<evidence type="ECO:0000313" key="2">
    <source>
        <dbReference type="Proteomes" id="UP000265631"/>
    </source>
</evidence>